<dbReference type="SUPFAM" id="SSF88697">
    <property type="entry name" value="PUA domain-like"/>
    <property type="match status" value="1"/>
</dbReference>
<gene>
    <name evidence="2" type="ORF">SAMN05421811_12014</name>
</gene>
<dbReference type="PANTHER" id="PTHR39203:SF1">
    <property type="entry name" value="CYTOPLASMIC PROTEIN"/>
    <property type="match status" value="1"/>
</dbReference>
<proteinExistence type="predicted"/>
<dbReference type="STRING" id="568860.SAMN05421811_12014"/>
<sequence length="133" mass="15012">MWPRFDGLRTLELGTPGELRTRLTNLVLIGRKTATAGLLALDYEAEGEEVEHVGERLILLTDAGDRAAELEITRVDLVPFANVPWDFAHAEGEGYTSIENWREVHRDYWSSQGFDVDDTTIVVCVRFHVVDTP</sequence>
<evidence type="ECO:0000313" key="3">
    <source>
        <dbReference type="Proteomes" id="UP000199361"/>
    </source>
</evidence>
<reference evidence="2 3" key="1">
    <citation type="submission" date="2016-10" db="EMBL/GenBank/DDBJ databases">
        <authorList>
            <person name="de Groot N.N."/>
        </authorList>
    </citation>
    <scope>NUCLEOTIDE SEQUENCE [LARGE SCALE GENOMIC DNA]</scope>
    <source>
        <strain evidence="2 3">CGMCC 4.5598</strain>
    </source>
</reference>
<accession>A0A1I0LMD8</accession>
<dbReference type="SMART" id="SM01022">
    <property type="entry name" value="ASCH"/>
    <property type="match status" value="1"/>
</dbReference>
<keyword evidence="3" id="KW-1185">Reference proteome</keyword>
<dbReference type="Proteomes" id="UP000199361">
    <property type="component" value="Unassembled WGS sequence"/>
</dbReference>
<dbReference type="Gene3D" id="3.10.400.10">
    <property type="entry name" value="Sulfate adenylyltransferase"/>
    <property type="match status" value="1"/>
</dbReference>
<organism evidence="2 3">
    <name type="scientific">Nonomuraea wenchangensis</name>
    <dbReference type="NCBI Taxonomy" id="568860"/>
    <lineage>
        <taxon>Bacteria</taxon>
        <taxon>Bacillati</taxon>
        <taxon>Actinomycetota</taxon>
        <taxon>Actinomycetes</taxon>
        <taxon>Streptosporangiales</taxon>
        <taxon>Streptosporangiaceae</taxon>
        <taxon>Nonomuraea</taxon>
    </lineage>
</organism>
<evidence type="ECO:0000313" key="2">
    <source>
        <dbReference type="EMBL" id="SEU42289.1"/>
    </source>
</evidence>
<dbReference type="EMBL" id="FOHX01000020">
    <property type="protein sequence ID" value="SEU42289.1"/>
    <property type="molecule type" value="Genomic_DNA"/>
</dbReference>
<protein>
    <submittedName>
        <fullName evidence="2">Uncharacterized protein YhfF</fullName>
    </submittedName>
</protein>
<dbReference type="Pfam" id="PF04266">
    <property type="entry name" value="ASCH"/>
    <property type="match status" value="1"/>
</dbReference>
<dbReference type="InterPro" id="IPR009326">
    <property type="entry name" value="DUF984"/>
</dbReference>
<name>A0A1I0LMD8_9ACTN</name>
<dbReference type="InterPro" id="IPR015947">
    <property type="entry name" value="PUA-like_sf"/>
</dbReference>
<dbReference type="InterPro" id="IPR007374">
    <property type="entry name" value="ASCH_domain"/>
</dbReference>
<evidence type="ECO:0000259" key="1">
    <source>
        <dbReference type="SMART" id="SM01022"/>
    </source>
</evidence>
<dbReference type="AlphaFoldDB" id="A0A1I0LMD8"/>
<feature type="domain" description="ASCH" evidence="1">
    <location>
        <begin position="11"/>
        <end position="131"/>
    </location>
</feature>
<dbReference type="RefSeq" id="WP_091092303.1">
    <property type="nucleotide sequence ID" value="NZ_FOHX01000020.1"/>
</dbReference>
<dbReference type="OrthoDB" id="9807542at2"/>
<dbReference type="PANTHER" id="PTHR39203">
    <property type="entry name" value="CYTOPLASMIC PROTEIN-RELATED"/>
    <property type="match status" value="1"/>
</dbReference>